<accession>A0A556PH10</accession>
<comment type="caution">
    <text evidence="2">The sequence shown here is derived from an EMBL/GenBank/DDBJ whole genome shotgun (WGS) entry which is preliminary data.</text>
</comment>
<dbReference type="SMART" id="SM00028">
    <property type="entry name" value="TPR"/>
    <property type="match status" value="2"/>
</dbReference>
<feature type="repeat" description="TPR" evidence="1">
    <location>
        <begin position="40"/>
        <end position="73"/>
    </location>
</feature>
<name>A0A556PH10_9BACI</name>
<protein>
    <submittedName>
        <fullName evidence="2">Uncharacterized protein</fullName>
    </submittedName>
</protein>
<dbReference type="PROSITE" id="PS50005">
    <property type="entry name" value="TPR"/>
    <property type="match status" value="1"/>
</dbReference>
<proteinExistence type="predicted"/>
<keyword evidence="1" id="KW-0802">TPR repeat</keyword>
<dbReference type="EMBL" id="VMHE01000014">
    <property type="protein sequence ID" value="TSJ63676.1"/>
    <property type="molecule type" value="Genomic_DNA"/>
</dbReference>
<sequence length="166" mass="19197">MNRSGKMKLLHTFFDLKQNGDLQSARKEITRLAEEQANDPSILFEAGLIHKDLEMLPQAITYFNQALELDLSEDIRKNSLFHLGASYRAVGLYENAKEAFEIGMSEFPAANEFYIYFAMTLYNMDESDLAMEIVLSKLLETTKDENILKHKQEFTFYASRLDESFN</sequence>
<reference evidence="2 3" key="1">
    <citation type="submission" date="2019-07" db="EMBL/GenBank/DDBJ databases">
        <title>Allobacillus sp. nov. SKP isolated from shrimp paste of Euphausiacea.</title>
        <authorList>
            <person name="Kanchanasin P."/>
            <person name="Tanasupawat S."/>
            <person name="Shi W."/>
            <person name="Wu L."/>
            <person name="Ma J."/>
        </authorList>
    </citation>
    <scope>NUCLEOTIDE SEQUENCE [LARGE SCALE GENOMIC DNA]</scope>
    <source>
        <strain evidence="2 3">SKP4-8</strain>
    </source>
</reference>
<evidence type="ECO:0000313" key="2">
    <source>
        <dbReference type="EMBL" id="TSJ63676.1"/>
    </source>
</evidence>
<dbReference type="AlphaFoldDB" id="A0A556PH10"/>
<dbReference type="Proteomes" id="UP000316425">
    <property type="component" value="Unassembled WGS sequence"/>
</dbReference>
<organism evidence="2 3">
    <name type="scientific">Allobacillus salarius</name>
    <dbReference type="NCBI Taxonomy" id="1955272"/>
    <lineage>
        <taxon>Bacteria</taxon>
        <taxon>Bacillati</taxon>
        <taxon>Bacillota</taxon>
        <taxon>Bacilli</taxon>
        <taxon>Bacillales</taxon>
        <taxon>Bacillaceae</taxon>
        <taxon>Allobacillus</taxon>
    </lineage>
</organism>
<dbReference type="InterPro" id="IPR019734">
    <property type="entry name" value="TPR_rpt"/>
</dbReference>
<evidence type="ECO:0000256" key="1">
    <source>
        <dbReference type="PROSITE-ProRule" id="PRU00339"/>
    </source>
</evidence>
<dbReference type="Pfam" id="PF13181">
    <property type="entry name" value="TPR_8"/>
    <property type="match status" value="1"/>
</dbReference>
<dbReference type="OrthoDB" id="193829at2"/>
<gene>
    <name evidence="2" type="ORF">FPQ13_08750</name>
</gene>
<dbReference type="SUPFAM" id="SSF48452">
    <property type="entry name" value="TPR-like"/>
    <property type="match status" value="1"/>
</dbReference>
<dbReference type="Gene3D" id="1.25.40.10">
    <property type="entry name" value="Tetratricopeptide repeat domain"/>
    <property type="match status" value="1"/>
</dbReference>
<keyword evidence="3" id="KW-1185">Reference proteome</keyword>
<evidence type="ECO:0000313" key="3">
    <source>
        <dbReference type="Proteomes" id="UP000316425"/>
    </source>
</evidence>
<dbReference type="InterPro" id="IPR011990">
    <property type="entry name" value="TPR-like_helical_dom_sf"/>
</dbReference>